<dbReference type="OrthoDB" id="4524640at2"/>
<name>A0A1T3NSQ7_9ACTN</name>
<keyword evidence="1" id="KW-0805">Transcription regulation</keyword>
<dbReference type="SMART" id="SM00346">
    <property type="entry name" value="HTH_ICLR"/>
    <property type="match status" value="1"/>
</dbReference>
<dbReference type="GO" id="GO:0003700">
    <property type="term" value="F:DNA-binding transcription factor activity"/>
    <property type="evidence" value="ECO:0007669"/>
    <property type="project" value="TreeGrafter"/>
</dbReference>
<dbReference type="Proteomes" id="UP000190037">
    <property type="component" value="Unassembled WGS sequence"/>
</dbReference>
<dbReference type="RefSeq" id="WP_078974128.1">
    <property type="nucleotide sequence ID" value="NZ_MWQN01000001.1"/>
</dbReference>
<dbReference type="InterPro" id="IPR036388">
    <property type="entry name" value="WH-like_DNA-bd_sf"/>
</dbReference>
<evidence type="ECO:0008006" key="9">
    <source>
        <dbReference type="Google" id="ProtNLM"/>
    </source>
</evidence>
<dbReference type="GO" id="GO:0045892">
    <property type="term" value="P:negative regulation of DNA-templated transcription"/>
    <property type="evidence" value="ECO:0007669"/>
    <property type="project" value="TreeGrafter"/>
</dbReference>
<feature type="domain" description="IclR-ED" evidence="6">
    <location>
        <begin position="66"/>
        <end position="285"/>
    </location>
</feature>
<dbReference type="AlphaFoldDB" id="A0A1T3NSQ7"/>
<dbReference type="Pfam" id="PF09339">
    <property type="entry name" value="HTH_IclR"/>
    <property type="match status" value="1"/>
</dbReference>
<dbReference type="SUPFAM" id="SSF46785">
    <property type="entry name" value="Winged helix' DNA-binding domain"/>
    <property type="match status" value="1"/>
</dbReference>
<dbReference type="PANTHER" id="PTHR30136:SF35">
    <property type="entry name" value="HTH-TYPE TRANSCRIPTIONAL REGULATOR RV1719"/>
    <property type="match status" value="1"/>
</dbReference>
<keyword evidence="3" id="KW-0804">Transcription</keyword>
<dbReference type="Gene3D" id="1.10.10.10">
    <property type="entry name" value="Winged helix-like DNA-binding domain superfamily/Winged helix DNA-binding domain"/>
    <property type="match status" value="1"/>
</dbReference>
<accession>A0A1T3NSQ7</accession>
<evidence type="ECO:0000313" key="7">
    <source>
        <dbReference type="EMBL" id="OPC79859.1"/>
    </source>
</evidence>
<dbReference type="PROSITE" id="PS51078">
    <property type="entry name" value="ICLR_ED"/>
    <property type="match status" value="1"/>
</dbReference>
<sequence length="296" mass="30772">MVASPPTERVVAVVELLAAAPRGLSVSEVAARLDLNRSTATAVLAALEAPGWVLRGPDRLYTLGAGLLAVADAVRARVRLPAAAAEVLAELAARVGCGVALSLVGVDQLVFVAVEPGPGRVPAGIGVGTRLPLRPPAGAAVMPWRPAAERAAWLAHAPESAPVLDTIRAHGVAAWRPRRDSAELLPVLRDVVGLLDEHPGRAELRARVLDQLAAISAHAYTDAELTSDRTLPLSHLAAPVWDSRGRPTHELQIGPLRSAVGPSERHDYITELRAAAQRLSAAGPTPSRPGPASGSD</sequence>
<dbReference type="Gene3D" id="3.30.450.40">
    <property type="match status" value="1"/>
</dbReference>
<evidence type="ECO:0000256" key="1">
    <source>
        <dbReference type="ARBA" id="ARBA00023015"/>
    </source>
</evidence>
<dbReference type="EMBL" id="MWQN01000001">
    <property type="protein sequence ID" value="OPC79859.1"/>
    <property type="molecule type" value="Genomic_DNA"/>
</dbReference>
<gene>
    <name evidence="7" type="ORF">B4N89_01895</name>
</gene>
<keyword evidence="8" id="KW-1185">Reference proteome</keyword>
<dbReference type="GO" id="GO:0003677">
    <property type="term" value="F:DNA binding"/>
    <property type="evidence" value="ECO:0007669"/>
    <property type="project" value="UniProtKB-KW"/>
</dbReference>
<feature type="region of interest" description="Disordered" evidence="4">
    <location>
        <begin position="275"/>
        <end position="296"/>
    </location>
</feature>
<dbReference type="PANTHER" id="PTHR30136">
    <property type="entry name" value="HELIX-TURN-HELIX TRANSCRIPTIONAL REGULATOR, ICLR FAMILY"/>
    <property type="match status" value="1"/>
</dbReference>
<dbReference type="InterPro" id="IPR005471">
    <property type="entry name" value="Tscrpt_reg_IclR_N"/>
</dbReference>
<comment type="caution">
    <text evidence="7">The sequence shown here is derived from an EMBL/GenBank/DDBJ whole genome shotgun (WGS) entry which is preliminary data.</text>
</comment>
<evidence type="ECO:0000259" key="6">
    <source>
        <dbReference type="PROSITE" id="PS51078"/>
    </source>
</evidence>
<proteinExistence type="predicted"/>
<dbReference type="InterPro" id="IPR050707">
    <property type="entry name" value="HTH_MetabolicPath_Reg"/>
</dbReference>
<evidence type="ECO:0000313" key="8">
    <source>
        <dbReference type="Proteomes" id="UP000190037"/>
    </source>
</evidence>
<evidence type="ECO:0000256" key="2">
    <source>
        <dbReference type="ARBA" id="ARBA00023125"/>
    </source>
</evidence>
<dbReference type="PROSITE" id="PS51077">
    <property type="entry name" value="HTH_ICLR"/>
    <property type="match status" value="1"/>
</dbReference>
<evidence type="ECO:0000256" key="4">
    <source>
        <dbReference type="SAM" id="MobiDB-lite"/>
    </source>
</evidence>
<dbReference type="InterPro" id="IPR029016">
    <property type="entry name" value="GAF-like_dom_sf"/>
</dbReference>
<dbReference type="STRING" id="159449.B4N89_01895"/>
<dbReference type="SUPFAM" id="SSF55781">
    <property type="entry name" value="GAF domain-like"/>
    <property type="match status" value="1"/>
</dbReference>
<feature type="domain" description="HTH iclR-type" evidence="5">
    <location>
        <begin position="4"/>
        <end position="65"/>
    </location>
</feature>
<dbReference type="InterPro" id="IPR036390">
    <property type="entry name" value="WH_DNA-bd_sf"/>
</dbReference>
<reference evidence="7 8" key="1">
    <citation type="submission" date="2017-03" db="EMBL/GenBank/DDBJ databases">
        <title>Draft genome sequence of Streptomyces scabrisporus NF3, endophyte isolated from Amphipterygium adstringens.</title>
        <authorList>
            <person name="Vazquez M."/>
            <person name="Ceapa C.D."/>
            <person name="Rodriguez Luna D."/>
            <person name="Sanchez Esquivel S."/>
        </authorList>
    </citation>
    <scope>NUCLEOTIDE SEQUENCE [LARGE SCALE GENOMIC DNA]</scope>
    <source>
        <strain evidence="7 8">NF3</strain>
    </source>
</reference>
<organism evidence="7 8">
    <name type="scientific">Embleya scabrispora</name>
    <dbReference type="NCBI Taxonomy" id="159449"/>
    <lineage>
        <taxon>Bacteria</taxon>
        <taxon>Bacillati</taxon>
        <taxon>Actinomycetota</taxon>
        <taxon>Actinomycetes</taxon>
        <taxon>Kitasatosporales</taxon>
        <taxon>Streptomycetaceae</taxon>
        <taxon>Embleya</taxon>
    </lineage>
</organism>
<evidence type="ECO:0000256" key="3">
    <source>
        <dbReference type="ARBA" id="ARBA00023163"/>
    </source>
</evidence>
<protein>
    <recommendedName>
        <fullName evidence="9">IclR family transcriptional regulator</fullName>
    </recommendedName>
</protein>
<dbReference type="InterPro" id="IPR014757">
    <property type="entry name" value="Tscrpt_reg_IclR_C"/>
</dbReference>
<keyword evidence="2" id="KW-0238">DNA-binding</keyword>
<evidence type="ECO:0000259" key="5">
    <source>
        <dbReference type="PROSITE" id="PS51077"/>
    </source>
</evidence>